<sequence length="147" mass="16379">MQLTQVLSKDCTRRVDACQSKKRVLEIISELAANRLGVSEKEIFDSLFNREKLGSTGIGQGIAIPHGRVENDLPPTAVFIRCDQPIGYDAIDKQPVDLLFALIVPGEENKQYLQILAAAAEKLHNKQICKSLRQAESDEQIYQIITS</sequence>
<dbReference type="PANTHER" id="PTHR47738:SF1">
    <property type="entry name" value="NITROGEN REGULATORY PROTEIN"/>
    <property type="match status" value="1"/>
</dbReference>
<dbReference type="SUPFAM" id="SSF55804">
    <property type="entry name" value="Phoshotransferase/anion transport protein"/>
    <property type="match status" value="1"/>
</dbReference>
<dbReference type="Proteomes" id="UP000295565">
    <property type="component" value="Unassembled WGS sequence"/>
</dbReference>
<dbReference type="InterPro" id="IPR006320">
    <property type="entry name" value="PTS_Nitro_regul"/>
</dbReference>
<accession>A0A4V2PSP2</accession>
<proteinExistence type="predicted"/>
<dbReference type="AlphaFoldDB" id="A0A4V2PSP2"/>
<dbReference type="Gene3D" id="3.40.930.10">
    <property type="entry name" value="Mannitol-specific EII, Chain A"/>
    <property type="match status" value="1"/>
</dbReference>
<dbReference type="InterPro" id="IPR002178">
    <property type="entry name" value="PTS_EIIA_type-2_dom"/>
</dbReference>
<dbReference type="EMBL" id="SMGD01000003">
    <property type="protein sequence ID" value="TCK63221.1"/>
    <property type="molecule type" value="Genomic_DNA"/>
</dbReference>
<comment type="caution">
    <text evidence="2">The sequence shown here is derived from an EMBL/GenBank/DDBJ whole genome shotgun (WGS) entry which is preliminary data.</text>
</comment>
<name>A0A4V2PSP2_9GAMM</name>
<dbReference type="GO" id="GO:0008982">
    <property type="term" value="F:protein-N(PI)-phosphohistidine-sugar phosphotransferase activity"/>
    <property type="evidence" value="ECO:0007669"/>
    <property type="project" value="InterPro"/>
</dbReference>
<evidence type="ECO:0000313" key="3">
    <source>
        <dbReference type="Proteomes" id="UP000295565"/>
    </source>
</evidence>
<organism evidence="2 3">
    <name type="scientific">Celerinatantimonas diazotrophica</name>
    <dbReference type="NCBI Taxonomy" id="412034"/>
    <lineage>
        <taxon>Bacteria</taxon>
        <taxon>Pseudomonadati</taxon>
        <taxon>Pseudomonadota</taxon>
        <taxon>Gammaproteobacteria</taxon>
        <taxon>Celerinatantimonadaceae</taxon>
        <taxon>Celerinatantimonas</taxon>
    </lineage>
</organism>
<dbReference type="OrthoDB" id="95460at2"/>
<gene>
    <name evidence="2" type="ORF">EV690_0318</name>
</gene>
<protein>
    <submittedName>
        <fullName evidence="2">Phosphotransferase IIA-like nitrogen-regulatory protein PtsN</fullName>
    </submittedName>
</protein>
<dbReference type="Pfam" id="PF00359">
    <property type="entry name" value="PTS_EIIA_2"/>
    <property type="match status" value="1"/>
</dbReference>
<evidence type="ECO:0000313" key="2">
    <source>
        <dbReference type="EMBL" id="TCK63221.1"/>
    </source>
</evidence>
<dbReference type="PROSITE" id="PS51094">
    <property type="entry name" value="PTS_EIIA_TYPE_2"/>
    <property type="match status" value="1"/>
</dbReference>
<evidence type="ECO:0000259" key="1">
    <source>
        <dbReference type="PROSITE" id="PS51094"/>
    </source>
</evidence>
<dbReference type="GO" id="GO:0030295">
    <property type="term" value="F:protein kinase activator activity"/>
    <property type="evidence" value="ECO:0007669"/>
    <property type="project" value="TreeGrafter"/>
</dbReference>
<dbReference type="InterPro" id="IPR016152">
    <property type="entry name" value="PTrfase/Anion_transptr"/>
</dbReference>
<keyword evidence="2" id="KW-0808">Transferase</keyword>
<dbReference type="RefSeq" id="WP_131911190.1">
    <property type="nucleotide sequence ID" value="NZ_OU594967.1"/>
</dbReference>
<dbReference type="PANTHER" id="PTHR47738">
    <property type="entry name" value="PTS SYSTEM FRUCTOSE-LIKE EIIA COMPONENT-RELATED"/>
    <property type="match status" value="1"/>
</dbReference>
<dbReference type="PROSITE" id="PS00372">
    <property type="entry name" value="PTS_EIIA_TYPE_2_HIS"/>
    <property type="match status" value="1"/>
</dbReference>
<dbReference type="CDD" id="cd00211">
    <property type="entry name" value="PTS_IIA_fru"/>
    <property type="match status" value="1"/>
</dbReference>
<dbReference type="GO" id="GO:0009401">
    <property type="term" value="P:phosphoenolpyruvate-dependent sugar phosphotransferase system"/>
    <property type="evidence" value="ECO:0007669"/>
    <property type="project" value="InterPro"/>
</dbReference>
<reference evidence="2 3" key="1">
    <citation type="submission" date="2019-03" db="EMBL/GenBank/DDBJ databases">
        <title>Genomic Encyclopedia of Type Strains, Phase IV (KMG-IV): sequencing the most valuable type-strain genomes for metagenomic binning, comparative biology and taxonomic classification.</title>
        <authorList>
            <person name="Goeker M."/>
        </authorList>
    </citation>
    <scope>NUCLEOTIDE SEQUENCE [LARGE SCALE GENOMIC DNA]</scope>
    <source>
        <strain evidence="2 3">DSM 18577</strain>
    </source>
</reference>
<dbReference type="NCBIfam" id="TIGR01419">
    <property type="entry name" value="nitro_reg_IIA"/>
    <property type="match status" value="1"/>
</dbReference>
<keyword evidence="3" id="KW-1185">Reference proteome</keyword>
<feature type="domain" description="PTS EIIA type-2" evidence="1">
    <location>
        <begin position="5"/>
        <end position="147"/>
    </location>
</feature>
<dbReference type="InterPro" id="IPR051541">
    <property type="entry name" value="PTS_SugarTrans_NitroReg"/>
</dbReference>